<dbReference type="Proteomes" id="UP001179952">
    <property type="component" value="Unassembled WGS sequence"/>
</dbReference>
<proteinExistence type="predicted"/>
<dbReference type="InterPro" id="IPR036412">
    <property type="entry name" value="HAD-like_sf"/>
</dbReference>
<keyword evidence="4" id="KW-1185">Reference proteome</keyword>
<dbReference type="InterPro" id="IPR023214">
    <property type="entry name" value="HAD_sf"/>
</dbReference>
<dbReference type="PROSITE" id="PS50969">
    <property type="entry name" value="FCP1"/>
    <property type="match status" value="1"/>
</dbReference>
<feature type="compositionally biased region" description="Basic residues" evidence="1">
    <location>
        <begin position="1"/>
        <end position="10"/>
    </location>
</feature>
<reference evidence="3" key="1">
    <citation type="journal article" date="2023" name="Nat. Commun.">
        <title>Diploid and tetraploid genomes of Acorus and the evolution of monocots.</title>
        <authorList>
            <person name="Ma L."/>
            <person name="Liu K.W."/>
            <person name="Li Z."/>
            <person name="Hsiao Y.Y."/>
            <person name="Qi Y."/>
            <person name="Fu T."/>
            <person name="Tang G.D."/>
            <person name="Zhang D."/>
            <person name="Sun W.H."/>
            <person name="Liu D.K."/>
            <person name="Li Y."/>
            <person name="Chen G.Z."/>
            <person name="Liu X.D."/>
            <person name="Liao X.Y."/>
            <person name="Jiang Y.T."/>
            <person name="Yu X."/>
            <person name="Hao Y."/>
            <person name="Huang J."/>
            <person name="Zhao X.W."/>
            <person name="Ke S."/>
            <person name="Chen Y.Y."/>
            <person name="Wu W.L."/>
            <person name="Hsu J.L."/>
            <person name="Lin Y.F."/>
            <person name="Huang M.D."/>
            <person name="Li C.Y."/>
            <person name="Huang L."/>
            <person name="Wang Z.W."/>
            <person name="Zhao X."/>
            <person name="Zhong W.Y."/>
            <person name="Peng D.H."/>
            <person name="Ahmad S."/>
            <person name="Lan S."/>
            <person name="Zhang J.S."/>
            <person name="Tsai W.C."/>
            <person name="Van de Peer Y."/>
            <person name="Liu Z.J."/>
        </authorList>
    </citation>
    <scope>NUCLEOTIDE SEQUENCE</scope>
    <source>
        <strain evidence="3">SCP</strain>
    </source>
</reference>
<comment type="caution">
    <text evidence="3">The sequence shown here is derived from an EMBL/GenBank/DDBJ whole genome shotgun (WGS) entry which is preliminary data.</text>
</comment>
<dbReference type="NCBIfam" id="TIGR02251">
    <property type="entry name" value="HIF-SF_euk"/>
    <property type="match status" value="1"/>
</dbReference>
<dbReference type="PANTHER" id="PTHR12210">
    <property type="entry name" value="DULLARD PROTEIN PHOSPHATASE"/>
    <property type="match status" value="1"/>
</dbReference>
<dbReference type="FunFam" id="3.40.50.1000:FF:000093">
    <property type="entry name" value="NLI interacting factor-like phosphatase family protein"/>
    <property type="match status" value="1"/>
</dbReference>
<feature type="domain" description="FCP1 homology" evidence="2">
    <location>
        <begin position="97"/>
        <end position="260"/>
    </location>
</feature>
<dbReference type="AlphaFoldDB" id="A0AAV9BF50"/>
<dbReference type="InterPro" id="IPR004274">
    <property type="entry name" value="FCP1_dom"/>
</dbReference>
<dbReference type="InterPro" id="IPR050365">
    <property type="entry name" value="TIM50"/>
</dbReference>
<accession>A0AAV9BF50</accession>
<feature type="region of interest" description="Disordered" evidence="1">
    <location>
        <begin position="1"/>
        <end position="38"/>
    </location>
</feature>
<evidence type="ECO:0000259" key="2">
    <source>
        <dbReference type="PROSITE" id="PS50969"/>
    </source>
</evidence>
<evidence type="ECO:0000313" key="3">
    <source>
        <dbReference type="EMBL" id="KAK1275035.1"/>
    </source>
</evidence>
<dbReference type="InterPro" id="IPR011948">
    <property type="entry name" value="Dullard_phosphatase"/>
</dbReference>
<dbReference type="SMART" id="SM00577">
    <property type="entry name" value="CPDc"/>
    <property type="match status" value="1"/>
</dbReference>
<gene>
    <name evidence="3" type="ORF">QJS04_geneDACA020805</name>
</gene>
<evidence type="ECO:0000313" key="4">
    <source>
        <dbReference type="Proteomes" id="UP001179952"/>
    </source>
</evidence>
<dbReference type="SUPFAM" id="SSF56784">
    <property type="entry name" value="HAD-like"/>
    <property type="match status" value="1"/>
</dbReference>
<organism evidence="3 4">
    <name type="scientific">Acorus gramineus</name>
    <name type="common">Dwarf sweet flag</name>
    <dbReference type="NCBI Taxonomy" id="55184"/>
    <lineage>
        <taxon>Eukaryota</taxon>
        <taxon>Viridiplantae</taxon>
        <taxon>Streptophyta</taxon>
        <taxon>Embryophyta</taxon>
        <taxon>Tracheophyta</taxon>
        <taxon>Spermatophyta</taxon>
        <taxon>Magnoliopsida</taxon>
        <taxon>Liliopsida</taxon>
        <taxon>Acoraceae</taxon>
        <taxon>Acorus</taxon>
    </lineage>
</organism>
<dbReference type="CDD" id="cd07521">
    <property type="entry name" value="HAD_FCP1-like"/>
    <property type="match status" value="1"/>
</dbReference>
<dbReference type="Gene3D" id="3.40.50.1000">
    <property type="entry name" value="HAD superfamily/HAD-like"/>
    <property type="match status" value="1"/>
</dbReference>
<dbReference type="Pfam" id="PF03031">
    <property type="entry name" value="NIF"/>
    <property type="match status" value="1"/>
</dbReference>
<evidence type="ECO:0000256" key="1">
    <source>
        <dbReference type="SAM" id="MobiDB-lite"/>
    </source>
</evidence>
<reference evidence="3" key="2">
    <citation type="submission" date="2023-06" db="EMBL/GenBank/DDBJ databases">
        <authorList>
            <person name="Ma L."/>
            <person name="Liu K.-W."/>
            <person name="Li Z."/>
            <person name="Hsiao Y.-Y."/>
            <person name="Qi Y."/>
            <person name="Fu T."/>
            <person name="Tang G."/>
            <person name="Zhang D."/>
            <person name="Sun W.-H."/>
            <person name="Liu D.-K."/>
            <person name="Li Y."/>
            <person name="Chen G.-Z."/>
            <person name="Liu X.-D."/>
            <person name="Liao X.-Y."/>
            <person name="Jiang Y.-T."/>
            <person name="Yu X."/>
            <person name="Hao Y."/>
            <person name="Huang J."/>
            <person name="Zhao X.-W."/>
            <person name="Ke S."/>
            <person name="Chen Y.-Y."/>
            <person name="Wu W.-L."/>
            <person name="Hsu J.-L."/>
            <person name="Lin Y.-F."/>
            <person name="Huang M.-D."/>
            <person name="Li C.-Y."/>
            <person name="Huang L."/>
            <person name="Wang Z.-W."/>
            <person name="Zhao X."/>
            <person name="Zhong W.-Y."/>
            <person name="Peng D.-H."/>
            <person name="Ahmad S."/>
            <person name="Lan S."/>
            <person name="Zhang J.-S."/>
            <person name="Tsai W.-C."/>
            <person name="Van De Peer Y."/>
            <person name="Liu Z.-J."/>
        </authorList>
    </citation>
    <scope>NUCLEOTIDE SEQUENCE</scope>
    <source>
        <strain evidence="3">SCP</strain>
        <tissue evidence="3">Leaves</tissue>
    </source>
</reference>
<dbReference type="EMBL" id="JAUJYN010000003">
    <property type="protein sequence ID" value="KAK1275035.1"/>
    <property type="molecule type" value="Genomic_DNA"/>
</dbReference>
<feature type="region of interest" description="Disordered" evidence="1">
    <location>
        <begin position="76"/>
        <end position="100"/>
    </location>
</feature>
<dbReference type="GO" id="GO:0016791">
    <property type="term" value="F:phosphatase activity"/>
    <property type="evidence" value="ECO:0007669"/>
    <property type="project" value="InterPro"/>
</dbReference>
<protein>
    <submittedName>
        <fullName evidence="3">Mitochondrial import inner membrane translocase subunit TIM50</fullName>
    </submittedName>
</protein>
<name>A0AAV9BF50_ACOGR</name>
<sequence>MVSKVMKRRLSSTPPKNPSKRPSPLKKKKNNNLSPSKSIVLSNVNRSIRSCGRRLLKIFANLAKSSATKNGFHLLNRIERPPQPPPPSIPHRRGALPPSDKKTLFLDLDETLIHSWTGDTPPPEKYDFVVHPRIDGQDLTFYVLKRPGVDELLLELAARDFEVVVFTAGLEAYASLVLDRIDRTGVITHRLYRDSCIELDGGGFTKDLGGIGRDLKRVVIVDDNPNAYALQPENAVPVRPFVDDLKDTELKGLVEFLEVLERFEDTRDAIAYYRLKNDVKER</sequence>